<reference evidence="2" key="1">
    <citation type="submission" date="2021-04" db="EMBL/GenBank/DDBJ databases">
        <title>Pseudaminobacter soli sp. nov., isolated from paddy soil contaminated by heavy metals.</title>
        <authorList>
            <person name="Zhang K."/>
        </authorList>
    </citation>
    <scope>NUCLEOTIDE SEQUENCE</scope>
    <source>
        <strain evidence="2">19-2017</strain>
    </source>
</reference>
<keyword evidence="3" id="KW-1185">Reference proteome</keyword>
<evidence type="ECO:0000259" key="1">
    <source>
        <dbReference type="Pfam" id="PF00583"/>
    </source>
</evidence>
<evidence type="ECO:0000313" key="2">
    <source>
        <dbReference type="EMBL" id="MBS3652612.1"/>
    </source>
</evidence>
<proteinExistence type="predicted"/>
<gene>
    <name evidence="2" type="ORF">KEU06_28965</name>
</gene>
<organism evidence="2 3">
    <name type="scientific">Pseudaminobacter soli</name>
    <name type="common">ex Zhang et al. 2022</name>
    <dbReference type="NCBI Taxonomy" id="2831468"/>
    <lineage>
        <taxon>Bacteria</taxon>
        <taxon>Pseudomonadati</taxon>
        <taxon>Pseudomonadota</taxon>
        <taxon>Alphaproteobacteria</taxon>
        <taxon>Hyphomicrobiales</taxon>
        <taxon>Phyllobacteriaceae</taxon>
        <taxon>Pseudaminobacter</taxon>
    </lineage>
</organism>
<dbReference type="RefSeq" id="WP_188258158.1">
    <property type="nucleotide sequence ID" value="NZ_JABVCF010000036.1"/>
</dbReference>
<comment type="caution">
    <text evidence="2">The sequence shown here is derived from an EMBL/GenBank/DDBJ whole genome shotgun (WGS) entry which is preliminary data.</text>
</comment>
<dbReference type="InterPro" id="IPR000182">
    <property type="entry name" value="GNAT_dom"/>
</dbReference>
<dbReference type="AlphaFoldDB" id="A0A942E418"/>
<dbReference type="GO" id="GO:0016747">
    <property type="term" value="F:acyltransferase activity, transferring groups other than amino-acyl groups"/>
    <property type="evidence" value="ECO:0007669"/>
    <property type="project" value="InterPro"/>
</dbReference>
<accession>A0A942E418</accession>
<dbReference type="Gene3D" id="3.40.630.30">
    <property type="match status" value="1"/>
</dbReference>
<dbReference type="EMBL" id="JAGWCR010000036">
    <property type="protein sequence ID" value="MBS3652612.1"/>
    <property type="molecule type" value="Genomic_DNA"/>
</dbReference>
<name>A0A942E418_9HYPH</name>
<dbReference type="SUPFAM" id="SSF55729">
    <property type="entry name" value="Acyl-CoA N-acyltransferases (Nat)"/>
    <property type="match status" value="1"/>
</dbReference>
<feature type="domain" description="N-acetyltransferase" evidence="1">
    <location>
        <begin position="12"/>
        <end position="67"/>
    </location>
</feature>
<evidence type="ECO:0000313" key="3">
    <source>
        <dbReference type="Proteomes" id="UP000680348"/>
    </source>
</evidence>
<dbReference type="Proteomes" id="UP000680348">
    <property type="component" value="Unassembled WGS sequence"/>
</dbReference>
<protein>
    <submittedName>
        <fullName evidence="2">GNAT family N-acetyltransferase</fullName>
    </submittedName>
</protein>
<dbReference type="InterPro" id="IPR016181">
    <property type="entry name" value="Acyl_CoA_acyltransferase"/>
</dbReference>
<dbReference type="Pfam" id="PF00583">
    <property type="entry name" value="Acetyltransf_1"/>
    <property type="match status" value="1"/>
</dbReference>
<sequence length="67" mass="7534">MRDFILTGREHNKMGAFLALLDDQIVGSAACEVQRLPYPDVTIPSFRKFGYIWSVYVVPFARGQGIA</sequence>
<dbReference type="CDD" id="cd04301">
    <property type="entry name" value="NAT_SF"/>
    <property type="match status" value="1"/>
</dbReference>